<dbReference type="FunFam" id="3.20.20.60:FF:000004">
    <property type="entry name" value="5-keto-4-deoxy-D-glucarate aldolase"/>
    <property type="match status" value="1"/>
</dbReference>
<dbReference type="RefSeq" id="WP_068389025.1">
    <property type="nucleotide sequence ID" value="NZ_LSZO01000112.1"/>
</dbReference>
<dbReference type="PANTHER" id="PTHR30502:SF0">
    <property type="entry name" value="PHOSPHOENOLPYRUVATE CARBOXYLASE FAMILY PROTEIN"/>
    <property type="match status" value="1"/>
</dbReference>
<dbReference type="Pfam" id="PF03328">
    <property type="entry name" value="HpcH_HpaI"/>
    <property type="match status" value="1"/>
</dbReference>
<comment type="caution">
    <text evidence="5">The sequence shown here is derived from an EMBL/GenBank/DDBJ whole genome shotgun (WGS) entry which is preliminary data.</text>
</comment>
<organism evidence="5 6">
    <name type="scientific">Ventosimonas gracilis</name>
    <dbReference type="NCBI Taxonomy" id="1680762"/>
    <lineage>
        <taxon>Bacteria</taxon>
        <taxon>Pseudomonadati</taxon>
        <taxon>Pseudomonadota</taxon>
        <taxon>Gammaproteobacteria</taxon>
        <taxon>Pseudomonadales</taxon>
        <taxon>Ventosimonadaceae</taxon>
        <taxon>Ventosimonas</taxon>
    </lineage>
</organism>
<evidence type="ECO:0000313" key="5">
    <source>
        <dbReference type="EMBL" id="KXU38631.1"/>
    </source>
</evidence>
<accession>A0A139SW17</accession>
<dbReference type="InterPro" id="IPR015813">
    <property type="entry name" value="Pyrv/PenolPyrv_kinase-like_dom"/>
</dbReference>
<dbReference type="NCBIfam" id="TIGR02311">
    <property type="entry name" value="HpaI"/>
    <property type="match status" value="1"/>
</dbReference>
<dbReference type="PANTHER" id="PTHR30502">
    <property type="entry name" value="2-KETO-3-DEOXY-L-RHAMNONATE ALDOLASE"/>
    <property type="match status" value="1"/>
</dbReference>
<keyword evidence="3" id="KW-0456">Lyase</keyword>
<evidence type="ECO:0000313" key="6">
    <source>
        <dbReference type="Proteomes" id="UP000072660"/>
    </source>
</evidence>
<dbReference type="GO" id="GO:0016832">
    <property type="term" value="F:aldehyde-lyase activity"/>
    <property type="evidence" value="ECO:0007669"/>
    <property type="project" value="TreeGrafter"/>
</dbReference>
<dbReference type="GO" id="GO:0010124">
    <property type="term" value="P:phenylacetate catabolic process"/>
    <property type="evidence" value="ECO:0007669"/>
    <property type="project" value="InterPro"/>
</dbReference>
<dbReference type="GO" id="GO:0046872">
    <property type="term" value="F:metal ion binding"/>
    <property type="evidence" value="ECO:0007669"/>
    <property type="project" value="UniProtKB-KW"/>
</dbReference>
<dbReference type="InterPro" id="IPR012689">
    <property type="entry name" value="HpaI"/>
</dbReference>
<evidence type="ECO:0000256" key="3">
    <source>
        <dbReference type="ARBA" id="ARBA00023239"/>
    </source>
</evidence>
<proteinExistence type="inferred from homology"/>
<dbReference type="AlphaFoldDB" id="A0A139SW17"/>
<dbReference type="InterPro" id="IPR040442">
    <property type="entry name" value="Pyrv_kinase-like_dom_sf"/>
</dbReference>
<dbReference type="InterPro" id="IPR005000">
    <property type="entry name" value="Aldolase/citrate-lyase_domain"/>
</dbReference>
<gene>
    <name evidence="5" type="ORF">AXE65_00010</name>
</gene>
<evidence type="ECO:0000259" key="4">
    <source>
        <dbReference type="Pfam" id="PF03328"/>
    </source>
</evidence>
<evidence type="ECO:0000256" key="2">
    <source>
        <dbReference type="ARBA" id="ARBA00022723"/>
    </source>
</evidence>
<keyword evidence="2" id="KW-0479">Metal-binding</keyword>
<evidence type="ECO:0000256" key="1">
    <source>
        <dbReference type="ARBA" id="ARBA00005568"/>
    </source>
</evidence>
<reference evidence="5 6" key="1">
    <citation type="submission" date="2016-02" db="EMBL/GenBank/DDBJ databases">
        <authorList>
            <person name="Wen L."/>
            <person name="He K."/>
            <person name="Yang H."/>
        </authorList>
    </citation>
    <scope>NUCLEOTIDE SEQUENCE [LARGE SCALE GENOMIC DNA]</scope>
    <source>
        <strain evidence="5 6">CV58</strain>
    </source>
</reference>
<dbReference type="GO" id="GO:0005737">
    <property type="term" value="C:cytoplasm"/>
    <property type="evidence" value="ECO:0007669"/>
    <property type="project" value="UniProtKB-ARBA"/>
</dbReference>
<dbReference type="OrthoDB" id="86160at2"/>
<feature type="domain" description="HpcH/HpaI aldolase/citrate lyase" evidence="4">
    <location>
        <begin position="18"/>
        <end position="243"/>
    </location>
</feature>
<sequence>MQIPQNRFKQRLLAGEVQYGLWQGLADPIAAELCANTGFDWLLLDGEHAPNDLRQLLAQLQAIAPYPSQPIVRPAVGDNVLIKQLLDIGTQTLLIPMVESAEQAQQLVRAVRYPPVGIRGVGASIARASRWNSVSDYLDAADEQICLIVQMESRAGLNNLPAICEVKGVDAVFIGPVDLSASLGHRGNPNHPEVQQAIEQAINCIKTAGKPIGILCGDPSQVAHYRTLGVSFFGVGADTFLLLDGAKTLRAKFA</sequence>
<dbReference type="Gene3D" id="3.20.20.60">
    <property type="entry name" value="Phosphoenolpyruvate-binding domains"/>
    <property type="match status" value="1"/>
</dbReference>
<dbReference type="Proteomes" id="UP000072660">
    <property type="component" value="Unassembled WGS sequence"/>
</dbReference>
<dbReference type="EMBL" id="LSZO01000112">
    <property type="protein sequence ID" value="KXU38631.1"/>
    <property type="molecule type" value="Genomic_DNA"/>
</dbReference>
<name>A0A139SW17_9GAMM</name>
<comment type="similarity">
    <text evidence="1">Belongs to the HpcH/HpaI aldolase family.</text>
</comment>
<dbReference type="SUPFAM" id="SSF51621">
    <property type="entry name" value="Phosphoenolpyruvate/pyruvate domain"/>
    <property type="match status" value="1"/>
</dbReference>
<dbReference type="InterPro" id="IPR050251">
    <property type="entry name" value="HpcH-HpaI_aldolase"/>
</dbReference>
<protein>
    <submittedName>
        <fullName evidence="5">2-keto-3-deoxy-L-rhamnonate aldolase</fullName>
    </submittedName>
</protein>
<keyword evidence="6" id="KW-1185">Reference proteome</keyword>